<name>A0ABX9EE42_9PSEU</name>
<feature type="domain" description="YdhG-like" evidence="1">
    <location>
        <begin position="18"/>
        <end position="109"/>
    </location>
</feature>
<dbReference type="RefSeq" id="WP_146771756.1">
    <property type="nucleotide sequence ID" value="NZ_QLTT01000003.1"/>
</dbReference>
<dbReference type="SUPFAM" id="SSF159888">
    <property type="entry name" value="YdhG-like"/>
    <property type="match status" value="1"/>
</dbReference>
<gene>
    <name evidence="2" type="ORF">C8D87_103659</name>
</gene>
<protein>
    <recommendedName>
        <fullName evidence="1">YdhG-like domain-containing protein</fullName>
    </recommendedName>
</protein>
<dbReference type="Proteomes" id="UP000248714">
    <property type="component" value="Unassembled WGS sequence"/>
</dbReference>
<reference evidence="2 3" key="1">
    <citation type="submission" date="2018-06" db="EMBL/GenBank/DDBJ databases">
        <title>Genomic Encyclopedia of Type Strains, Phase IV (KMG-IV): sequencing the most valuable type-strain genomes for metagenomic binning, comparative biology and taxonomic classification.</title>
        <authorList>
            <person name="Goeker M."/>
        </authorList>
    </citation>
    <scope>NUCLEOTIDE SEQUENCE [LARGE SCALE GENOMIC DNA]</scope>
    <source>
        <strain evidence="2 3">DSM 45479</strain>
    </source>
</reference>
<sequence>MNEVDQWFIDKAHPLDALMRQVRAGIPGPASRVTESIKWQTPTFSFKGNIVSFNPSKHFVSLLFHRGAEIPGDHPRLEGDGKLARTMRFRSSDDLETGRAELEAVIRAWCDWKAG</sequence>
<dbReference type="Gene3D" id="3.90.1150.200">
    <property type="match status" value="1"/>
</dbReference>
<dbReference type="InterPro" id="IPR014922">
    <property type="entry name" value="YdhG-like"/>
</dbReference>
<accession>A0ABX9EE42</accession>
<dbReference type="EMBL" id="QLTT01000003">
    <property type="protein sequence ID" value="RAS67320.1"/>
    <property type="molecule type" value="Genomic_DNA"/>
</dbReference>
<proteinExistence type="predicted"/>
<keyword evidence="3" id="KW-1185">Reference proteome</keyword>
<evidence type="ECO:0000313" key="3">
    <source>
        <dbReference type="Proteomes" id="UP000248714"/>
    </source>
</evidence>
<evidence type="ECO:0000259" key="1">
    <source>
        <dbReference type="Pfam" id="PF08818"/>
    </source>
</evidence>
<organism evidence="2 3">
    <name type="scientific">Lentzea atacamensis</name>
    <dbReference type="NCBI Taxonomy" id="531938"/>
    <lineage>
        <taxon>Bacteria</taxon>
        <taxon>Bacillati</taxon>
        <taxon>Actinomycetota</taxon>
        <taxon>Actinomycetes</taxon>
        <taxon>Pseudonocardiales</taxon>
        <taxon>Pseudonocardiaceae</taxon>
        <taxon>Lentzea</taxon>
    </lineage>
</organism>
<dbReference type="Pfam" id="PF08818">
    <property type="entry name" value="DUF1801"/>
    <property type="match status" value="1"/>
</dbReference>
<comment type="caution">
    <text evidence="2">The sequence shown here is derived from an EMBL/GenBank/DDBJ whole genome shotgun (WGS) entry which is preliminary data.</text>
</comment>
<evidence type="ECO:0000313" key="2">
    <source>
        <dbReference type="EMBL" id="RAS67320.1"/>
    </source>
</evidence>